<dbReference type="AlphaFoldDB" id="G2XSQ1"/>
<dbReference type="InParanoid" id="G2XSQ1"/>
<evidence type="ECO:0000313" key="1">
    <source>
        <dbReference type="EMBL" id="CCD33769.1"/>
    </source>
</evidence>
<protein>
    <submittedName>
        <fullName evidence="1">Uncharacterized protein</fullName>
    </submittedName>
</protein>
<dbReference type="STRING" id="999810.G2XSQ1"/>
<name>G2XSQ1_BOTF4</name>
<reference evidence="2" key="1">
    <citation type="journal article" date="2011" name="PLoS Genet.">
        <title>Genomic analysis of the necrotrophic fungal pathogens Sclerotinia sclerotiorum and Botrytis cinerea.</title>
        <authorList>
            <person name="Amselem J."/>
            <person name="Cuomo C.A."/>
            <person name="van Kan J.A."/>
            <person name="Viaud M."/>
            <person name="Benito E.P."/>
            <person name="Couloux A."/>
            <person name="Coutinho P.M."/>
            <person name="de Vries R.P."/>
            <person name="Dyer P.S."/>
            <person name="Fillinger S."/>
            <person name="Fournier E."/>
            <person name="Gout L."/>
            <person name="Hahn M."/>
            <person name="Kohn L."/>
            <person name="Lapalu N."/>
            <person name="Plummer K.M."/>
            <person name="Pradier J.M."/>
            <person name="Quevillon E."/>
            <person name="Sharon A."/>
            <person name="Simon A."/>
            <person name="ten Have A."/>
            <person name="Tudzynski B."/>
            <person name="Tudzynski P."/>
            <person name="Wincker P."/>
            <person name="Andrew M."/>
            <person name="Anthouard V."/>
            <person name="Beever R.E."/>
            <person name="Beffa R."/>
            <person name="Benoit I."/>
            <person name="Bouzid O."/>
            <person name="Brault B."/>
            <person name="Chen Z."/>
            <person name="Choquer M."/>
            <person name="Collemare J."/>
            <person name="Cotton P."/>
            <person name="Danchin E.G."/>
            <person name="Da Silva C."/>
            <person name="Gautier A."/>
            <person name="Giraud C."/>
            <person name="Giraud T."/>
            <person name="Gonzalez C."/>
            <person name="Grossetete S."/>
            <person name="Guldener U."/>
            <person name="Henrissat B."/>
            <person name="Howlett B.J."/>
            <person name="Kodira C."/>
            <person name="Kretschmer M."/>
            <person name="Lappartient A."/>
            <person name="Leroch M."/>
            <person name="Levis C."/>
            <person name="Mauceli E."/>
            <person name="Neuveglise C."/>
            <person name="Oeser B."/>
            <person name="Pearson M."/>
            <person name="Poulain J."/>
            <person name="Poussereau N."/>
            <person name="Quesneville H."/>
            <person name="Rascle C."/>
            <person name="Schumacher J."/>
            <person name="Segurens B."/>
            <person name="Sexton A."/>
            <person name="Silva E."/>
            <person name="Sirven C."/>
            <person name="Soanes D.M."/>
            <person name="Talbot N.J."/>
            <person name="Templeton M."/>
            <person name="Yandava C."/>
            <person name="Yarden O."/>
            <person name="Zeng Q."/>
            <person name="Rollins J.A."/>
            <person name="Lebrun M.H."/>
            <person name="Dickman M."/>
        </authorList>
    </citation>
    <scope>NUCLEOTIDE SEQUENCE [LARGE SCALE GENOMIC DNA]</scope>
    <source>
        <strain evidence="2">T4</strain>
    </source>
</reference>
<dbReference type="EMBL" id="FQ790262">
    <property type="protein sequence ID" value="CCD33769.1"/>
    <property type="molecule type" value="Genomic_DNA"/>
</dbReference>
<accession>G2XSQ1</accession>
<sequence length="126" mass="14476">MQDTTATIPSAPEYPQRAEIMKLLSDGAWENRLWVIETLEKQGLIDVKAVVHPMLRWNKVQEFMDSTFPITMSMFPLKLWTEGDREKYGPLLVPVLKKFLLDKYGNDSPFDLRIAITATAMKSSEN</sequence>
<dbReference type="OrthoDB" id="2013972at2759"/>
<dbReference type="HOGENOM" id="CLU_2222861_0_0_1"/>
<proteinExistence type="predicted"/>
<evidence type="ECO:0000313" key="2">
    <source>
        <dbReference type="Proteomes" id="UP000008177"/>
    </source>
</evidence>
<dbReference type="Proteomes" id="UP000008177">
    <property type="component" value="Unplaced contigs"/>
</dbReference>
<gene>
    <name evidence="1" type="ORF">BofuT4_P063710.1</name>
</gene>
<organism evidence="1 2">
    <name type="scientific">Botryotinia fuckeliana (strain T4)</name>
    <name type="common">Noble rot fungus</name>
    <name type="synonym">Botrytis cinerea</name>
    <dbReference type="NCBI Taxonomy" id="999810"/>
    <lineage>
        <taxon>Eukaryota</taxon>
        <taxon>Fungi</taxon>
        <taxon>Dikarya</taxon>
        <taxon>Ascomycota</taxon>
        <taxon>Pezizomycotina</taxon>
        <taxon>Leotiomycetes</taxon>
        <taxon>Helotiales</taxon>
        <taxon>Sclerotiniaceae</taxon>
        <taxon>Botrytis</taxon>
    </lineage>
</organism>